<keyword evidence="1" id="KW-0732">Signal</keyword>
<accession>A0A226DL29</accession>
<keyword evidence="3" id="KW-1185">Reference proteome</keyword>
<sequence>MNSKIIAAFLLVAVLVVMTTTVEAQNCPDGNGWACWANRGRRDSICPANNNNQIVKNKDNTMQKLCIVVLIIVTMVHCRTKVSVWENPGYTGRGSYFDDLDGFPHGKLGLMANLVSSLKIDIGSCVEAYEYDPPGGEWFWTTETAIYQLDDALDNRISSLKSCGRYTVELHCPSGTFVKRIEWDGKNSLRGGLKLHCVPYSSTTVVSTLSLHDSLATTQAKDCLDAMRGIQFSRSNVLEVDYAMEPDCNPGYTYGNSIYCGSGSALIGVWMQVENRCVLLPHYIKTSRILCSPWISRNTRGSEIDDVKVVEPLYRRNFTRSAIINGAATAGQDGAGKGAYFEDLDRYSYGTLGPMNNIVATFTIDIGSCVLAYDLDPPGGEWFWASPFIVLFFDPEHPMYKRISSMKSCSRRVVDLKCPSGTFVKRIEWDGNGTLRLGLRLHCMEYSSNTANKTLELHEIDDTDTDDIEGLSSCYEGD</sequence>
<proteinExistence type="predicted"/>
<protein>
    <submittedName>
        <fullName evidence="2">Uncharacterized protein</fullName>
    </submittedName>
</protein>
<dbReference type="EMBL" id="LNIX01000018">
    <property type="protein sequence ID" value="OXA44916.1"/>
    <property type="molecule type" value="Genomic_DNA"/>
</dbReference>
<dbReference type="Gene3D" id="2.60.20.10">
    <property type="entry name" value="Crystallins"/>
    <property type="match status" value="1"/>
</dbReference>
<comment type="caution">
    <text evidence="2">The sequence shown here is derived from an EMBL/GenBank/DDBJ whole genome shotgun (WGS) entry which is preliminary data.</text>
</comment>
<name>A0A226DL29_FOLCA</name>
<reference evidence="2 3" key="1">
    <citation type="submission" date="2015-12" db="EMBL/GenBank/DDBJ databases">
        <title>The genome of Folsomia candida.</title>
        <authorList>
            <person name="Faddeeva A."/>
            <person name="Derks M.F."/>
            <person name="Anvar Y."/>
            <person name="Smit S."/>
            <person name="Van Straalen N."/>
            <person name="Roelofs D."/>
        </authorList>
    </citation>
    <scope>NUCLEOTIDE SEQUENCE [LARGE SCALE GENOMIC DNA]</scope>
    <source>
        <strain evidence="2 3">VU population</strain>
        <tissue evidence="2">Whole body</tissue>
    </source>
</reference>
<feature type="chain" id="PRO_5012420605" evidence="1">
    <location>
        <begin position="25"/>
        <end position="478"/>
    </location>
</feature>
<gene>
    <name evidence="2" type="ORF">Fcan01_20011</name>
</gene>
<evidence type="ECO:0000313" key="3">
    <source>
        <dbReference type="Proteomes" id="UP000198287"/>
    </source>
</evidence>
<feature type="signal peptide" evidence="1">
    <location>
        <begin position="1"/>
        <end position="24"/>
    </location>
</feature>
<evidence type="ECO:0000256" key="1">
    <source>
        <dbReference type="SAM" id="SignalP"/>
    </source>
</evidence>
<dbReference type="AlphaFoldDB" id="A0A226DL29"/>
<organism evidence="2 3">
    <name type="scientific">Folsomia candida</name>
    <name type="common">Springtail</name>
    <dbReference type="NCBI Taxonomy" id="158441"/>
    <lineage>
        <taxon>Eukaryota</taxon>
        <taxon>Metazoa</taxon>
        <taxon>Ecdysozoa</taxon>
        <taxon>Arthropoda</taxon>
        <taxon>Hexapoda</taxon>
        <taxon>Collembola</taxon>
        <taxon>Entomobryomorpha</taxon>
        <taxon>Isotomoidea</taxon>
        <taxon>Isotomidae</taxon>
        <taxon>Proisotominae</taxon>
        <taxon>Folsomia</taxon>
    </lineage>
</organism>
<evidence type="ECO:0000313" key="2">
    <source>
        <dbReference type="EMBL" id="OXA44916.1"/>
    </source>
</evidence>
<dbReference type="Proteomes" id="UP000198287">
    <property type="component" value="Unassembled WGS sequence"/>
</dbReference>
<dbReference type="OrthoDB" id="8297064at2759"/>